<protein>
    <submittedName>
        <fullName evidence="2">Transposase</fullName>
    </submittedName>
</protein>
<evidence type="ECO:0000313" key="3">
    <source>
        <dbReference type="Proteomes" id="UP000306791"/>
    </source>
</evidence>
<dbReference type="EMBL" id="VANI01000001">
    <property type="protein sequence ID" value="TLM79894.1"/>
    <property type="molecule type" value="Genomic_DNA"/>
</dbReference>
<organism evidence="2 3">
    <name type="scientific">Microbulbifer harenosus</name>
    <dbReference type="NCBI Taxonomy" id="2576840"/>
    <lineage>
        <taxon>Bacteria</taxon>
        <taxon>Pseudomonadati</taxon>
        <taxon>Pseudomonadota</taxon>
        <taxon>Gammaproteobacteria</taxon>
        <taxon>Cellvibrionales</taxon>
        <taxon>Microbulbiferaceae</taxon>
        <taxon>Microbulbifer</taxon>
    </lineage>
</organism>
<gene>
    <name evidence="2" type="ORF">FDY93_00500</name>
</gene>
<dbReference type="RefSeq" id="WP_138233781.1">
    <property type="nucleotide sequence ID" value="NZ_CP185860.1"/>
</dbReference>
<dbReference type="InterPro" id="IPR036515">
    <property type="entry name" value="Transposase_17_sf"/>
</dbReference>
<dbReference type="InterPro" id="IPR002686">
    <property type="entry name" value="Transposase_17"/>
</dbReference>
<dbReference type="InterPro" id="IPR052715">
    <property type="entry name" value="RAYT_transposase"/>
</dbReference>
<dbReference type="PANTHER" id="PTHR36966:SF1">
    <property type="entry name" value="REP-ASSOCIATED TYROSINE TRANSPOSASE"/>
    <property type="match status" value="1"/>
</dbReference>
<evidence type="ECO:0000259" key="1">
    <source>
        <dbReference type="SMART" id="SM01321"/>
    </source>
</evidence>
<dbReference type="NCBIfam" id="NF047646">
    <property type="entry name" value="REP_Tyr_transpos"/>
    <property type="match status" value="1"/>
</dbReference>
<reference evidence="2 3" key="1">
    <citation type="submission" date="2019-05" db="EMBL/GenBank/DDBJ databases">
        <title>Microbulbifer harenosus sp. nov., an alginate-degrading bacterium isolated from coastal sand.</title>
        <authorList>
            <person name="Huang H."/>
            <person name="Mo K."/>
            <person name="Bao S."/>
        </authorList>
    </citation>
    <scope>NUCLEOTIDE SEQUENCE [LARGE SCALE GENOMIC DNA]</scope>
    <source>
        <strain evidence="2 3">HB161719</strain>
    </source>
</reference>
<keyword evidence="3" id="KW-1185">Reference proteome</keyword>
<evidence type="ECO:0000313" key="2">
    <source>
        <dbReference type="EMBL" id="TLM79894.1"/>
    </source>
</evidence>
<feature type="domain" description="Transposase IS200-like" evidence="1">
    <location>
        <begin position="17"/>
        <end position="127"/>
    </location>
</feature>
<dbReference type="Pfam" id="PF01797">
    <property type="entry name" value="Y1_Tnp"/>
    <property type="match status" value="1"/>
</dbReference>
<dbReference type="SMART" id="SM01321">
    <property type="entry name" value="Y1_Tnp"/>
    <property type="match status" value="1"/>
</dbReference>
<comment type="caution">
    <text evidence="2">The sequence shown here is derived from an EMBL/GenBank/DDBJ whole genome shotgun (WGS) entry which is preliminary data.</text>
</comment>
<accession>A0ABY2UMU0</accession>
<proteinExistence type="predicted"/>
<sequence>MQRIAQGHRLRAGRVSESNRVYLITAVCHKRQAIFSSFENGRAFVHAIRDVEQAITLCYVVMPDHIHWLLQLAEDADLSQAVQKAKSLTTMALRKSWSGPIWQRGFHDHALRKEEDIQAFARYVVANPLRAGLVKSLRYYSLWDAIWL</sequence>
<dbReference type="PANTHER" id="PTHR36966">
    <property type="entry name" value="REP-ASSOCIATED TYROSINE TRANSPOSASE"/>
    <property type="match status" value="1"/>
</dbReference>
<dbReference type="Gene3D" id="3.30.70.1290">
    <property type="entry name" value="Transposase IS200-like"/>
    <property type="match status" value="1"/>
</dbReference>
<dbReference type="Proteomes" id="UP000306791">
    <property type="component" value="Unassembled WGS sequence"/>
</dbReference>
<dbReference type="SUPFAM" id="SSF143422">
    <property type="entry name" value="Transposase IS200-like"/>
    <property type="match status" value="1"/>
</dbReference>
<name>A0ABY2UMU0_9GAMM</name>